<name>A0A369K2L2_HYPMA</name>
<accession>A0A369K2L2</accession>
<feature type="compositionally biased region" description="Basic residues" evidence="1">
    <location>
        <begin position="95"/>
        <end position="109"/>
    </location>
</feature>
<protein>
    <recommendedName>
        <fullName evidence="4">Smr domain-containing protein</fullName>
    </recommendedName>
</protein>
<dbReference type="Gene3D" id="3.30.1370.110">
    <property type="match status" value="1"/>
</dbReference>
<dbReference type="EMBL" id="LUEZ02000041">
    <property type="protein sequence ID" value="RDB25136.1"/>
    <property type="molecule type" value="Genomic_DNA"/>
</dbReference>
<gene>
    <name evidence="2" type="ORF">Hypma_007640</name>
</gene>
<dbReference type="InterPro" id="IPR036063">
    <property type="entry name" value="Smr_dom_sf"/>
</dbReference>
<evidence type="ECO:0000313" key="2">
    <source>
        <dbReference type="EMBL" id="RDB25136.1"/>
    </source>
</evidence>
<dbReference type="STRING" id="39966.A0A369K2L2"/>
<comment type="caution">
    <text evidence="2">The sequence shown here is derived from an EMBL/GenBank/DDBJ whole genome shotgun (WGS) entry which is preliminary data.</text>
</comment>
<reference evidence="2" key="1">
    <citation type="submission" date="2018-04" db="EMBL/GenBank/DDBJ databases">
        <title>Whole genome sequencing of Hypsizygus marmoreus.</title>
        <authorList>
            <person name="Choi I.-G."/>
            <person name="Min B."/>
            <person name="Kim J.-G."/>
            <person name="Kim S."/>
            <person name="Oh Y.-L."/>
            <person name="Kong W.-S."/>
            <person name="Park H."/>
            <person name="Jeong J."/>
            <person name="Song E.-S."/>
        </authorList>
    </citation>
    <scope>NUCLEOTIDE SEQUENCE [LARGE SCALE GENOMIC DNA]</scope>
    <source>
        <strain evidence="2">51987-8</strain>
    </source>
</reference>
<feature type="compositionally biased region" description="Basic and acidic residues" evidence="1">
    <location>
        <begin position="205"/>
        <end position="216"/>
    </location>
</feature>
<dbReference type="AlphaFoldDB" id="A0A369K2L2"/>
<feature type="region of interest" description="Disordered" evidence="1">
    <location>
        <begin position="93"/>
        <end position="218"/>
    </location>
</feature>
<dbReference type="InParanoid" id="A0A369K2L2"/>
<organism evidence="2 3">
    <name type="scientific">Hypsizygus marmoreus</name>
    <name type="common">White beech mushroom</name>
    <name type="synonym">Agaricus marmoreus</name>
    <dbReference type="NCBI Taxonomy" id="39966"/>
    <lineage>
        <taxon>Eukaryota</taxon>
        <taxon>Fungi</taxon>
        <taxon>Dikarya</taxon>
        <taxon>Basidiomycota</taxon>
        <taxon>Agaricomycotina</taxon>
        <taxon>Agaricomycetes</taxon>
        <taxon>Agaricomycetidae</taxon>
        <taxon>Agaricales</taxon>
        <taxon>Tricholomatineae</taxon>
        <taxon>Lyophyllaceae</taxon>
        <taxon>Hypsizygus</taxon>
    </lineage>
</organism>
<keyword evidence="3" id="KW-1185">Reference proteome</keyword>
<evidence type="ECO:0000256" key="1">
    <source>
        <dbReference type="SAM" id="MobiDB-lite"/>
    </source>
</evidence>
<sequence>MDVLLSIVTGLGFRVFLGALDDALGRLGPALLGLWEGAAVYHLSHAHGPSSSDHYLAYALRVAVDFYFTGNLRRTLLVLVWTTLAMVASEAVNPARRHGHESRHRRRSSHSVPAHIRAYHPPPSISVDTPIPAPALRASTPPLRPSRPPTPPSFFLEGESDTNSNSPKPSIPKYLPSAFSSADSEDSPVAIPIPLPTPPATLRTPSHDAHDSDVPSRRRLSTIAELSSGEEGSRISYIGPPGGHSAFTKSAAPTYAPSAATTAPPLPIPIPNATMRYLHIDDPDDIYASASAPAPLPVPNPSSHFIQRPMTPSEPDELQTPRGGATNTWELTDHDELMTPNPPPPKELLSPLFSDQNQFPDFAKADEPPPPLVLPPVSEVIVPIDPPSNPTPPGPSNTTPAVEYPSPTVVSIPSPNAVLKPETSDHETETASVASDITARSGSQMYAKAESLRNEAREAEAARVRLMEMMARAVGEARVRDVLVLREEVRVEEPHTSRKPQTIDVHGLRVAEAIHTTERALREALDRGYPFVRVIVDYAWAEDTVSS</sequence>
<proteinExistence type="predicted"/>
<dbReference type="OrthoDB" id="3231855at2759"/>
<dbReference type="Proteomes" id="UP000076154">
    <property type="component" value="Unassembled WGS sequence"/>
</dbReference>
<feature type="compositionally biased region" description="Pro residues" evidence="1">
    <location>
        <begin position="142"/>
        <end position="152"/>
    </location>
</feature>
<evidence type="ECO:0008006" key="4">
    <source>
        <dbReference type="Google" id="ProtNLM"/>
    </source>
</evidence>
<feature type="region of interest" description="Disordered" evidence="1">
    <location>
        <begin position="291"/>
        <end position="328"/>
    </location>
</feature>
<evidence type="ECO:0000313" key="3">
    <source>
        <dbReference type="Proteomes" id="UP000076154"/>
    </source>
</evidence>